<dbReference type="Pfam" id="PF04321">
    <property type="entry name" value="RmlD_sub_bind"/>
    <property type="match status" value="1"/>
</dbReference>
<dbReference type="InterPro" id="IPR005913">
    <property type="entry name" value="dTDP_dehydrorham_reduct"/>
</dbReference>
<keyword evidence="2" id="KW-0521">NADP</keyword>
<evidence type="ECO:0000313" key="5">
    <source>
        <dbReference type="Proteomes" id="UP000516173"/>
    </source>
</evidence>
<comment type="pathway">
    <text evidence="2">Carbohydrate biosynthesis; dTDP-L-rhamnose biosynthesis.</text>
</comment>
<organism evidence="4 5">
    <name type="scientific">Nocardia wallacei</name>
    <dbReference type="NCBI Taxonomy" id="480035"/>
    <lineage>
        <taxon>Bacteria</taxon>
        <taxon>Bacillati</taxon>
        <taxon>Actinomycetota</taxon>
        <taxon>Actinomycetes</taxon>
        <taxon>Mycobacteriales</taxon>
        <taxon>Nocardiaceae</taxon>
        <taxon>Nocardia</taxon>
    </lineage>
</organism>
<reference evidence="4 5" key="1">
    <citation type="submission" date="2020-08" db="EMBL/GenBank/DDBJ databases">
        <title>Genome Sequencing of Nocardia wallacei strain FMUON74 and assembly.</title>
        <authorList>
            <person name="Toyokawa M."/>
            <person name="Uesaka K."/>
        </authorList>
    </citation>
    <scope>NUCLEOTIDE SEQUENCE [LARGE SCALE GENOMIC DNA]</scope>
    <source>
        <strain evidence="4 5">FMUON74</strain>
    </source>
</reference>
<dbReference type="InterPro" id="IPR036291">
    <property type="entry name" value="NAD(P)-bd_dom_sf"/>
</dbReference>
<proteinExistence type="inferred from homology"/>
<dbReference type="KEGG" id="nwl:NWFMUON74_13340"/>
<dbReference type="Gene3D" id="3.90.25.10">
    <property type="entry name" value="UDP-galactose 4-epimerase, domain 1"/>
    <property type="match status" value="1"/>
</dbReference>
<name>A0A7G1KEA2_9NOCA</name>
<feature type="domain" description="RmlD-like substrate binding" evidence="3">
    <location>
        <begin position="37"/>
        <end position="314"/>
    </location>
</feature>
<protein>
    <recommendedName>
        <fullName evidence="2">dTDP-4-dehydrorhamnose reductase</fullName>
        <ecNumber evidence="2">1.1.1.133</ecNumber>
    </recommendedName>
</protein>
<dbReference type="EC" id="1.1.1.133" evidence="2"/>
<dbReference type="UniPathway" id="UPA00124"/>
<dbReference type="Proteomes" id="UP000516173">
    <property type="component" value="Chromosome"/>
</dbReference>
<keyword evidence="5" id="KW-1185">Reference proteome</keyword>
<sequence>MRLAKGTAPTVQPLLAWRARLARVTAVSPFEPGDRPRLVVTGASGQLGRAVLAREPAALALSRRDLDITDAAAVRTVLRPGDILLNCAAYTAVDAAESEPAAAFAGNATGPAVLAQACRAAGAGLVHISTDYVFDGTADRPYEPADPTGPTSVYGRSKLAGEQEVLRLAPAAHIVRTAWVYTGDYGDFVATMRRLERERDTVSVVDDQMGSPTFAPDLAAGLLELVARLSAGATLPPILHATNAGRATWFEVARAVFAGIGADPDRVRPCTSAEFPSPVRRPAYSVLSNRAWLESGLTPLRNWRDALGDALDRVGD</sequence>
<gene>
    <name evidence="4" type="primary">rmlD</name>
    <name evidence="4" type="ORF">NWFMUON74_13340</name>
</gene>
<comment type="similarity">
    <text evidence="1 2">Belongs to the dTDP-4-dehydrorhamnose reductase family.</text>
</comment>
<dbReference type="GO" id="GO:0008831">
    <property type="term" value="F:dTDP-4-dehydrorhamnose reductase activity"/>
    <property type="evidence" value="ECO:0007669"/>
    <property type="project" value="UniProtKB-EC"/>
</dbReference>
<accession>A0A7G1KEA2</accession>
<dbReference type="PANTHER" id="PTHR10491">
    <property type="entry name" value="DTDP-4-DEHYDRORHAMNOSE REDUCTASE"/>
    <property type="match status" value="1"/>
</dbReference>
<evidence type="ECO:0000256" key="2">
    <source>
        <dbReference type="RuleBase" id="RU364082"/>
    </source>
</evidence>
<dbReference type="PANTHER" id="PTHR10491:SF4">
    <property type="entry name" value="METHIONINE ADENOSYLTRANSFERASE 2 SUBUNIT BETA"/>
    <property type="match status" value="1"/>
</dbReference>
<dbReference type="InterPro" id="IPR029903">
    <property type="entry name" value="RmlD-like-bd"/>
</dbReference>
<dbReference type="GO" id="GO:0019305">
    <property type="term" value="P:dTDP-rhamnose biosynthetic process"/>
    <property type="evidence" value="ECO:0007669"/>
    <property type="project" value="UniProtKB-UniPathway"/>
</dbReference>
<dbReference type="SUPFAM" id="SSF51735">
    <property type="entry name" value="NAD(P)-binding Rossmann-fold domains"/>
    <property type="match status" value="1"/>
</dbReference>
<dbReference type="GO" id="GO:0005829">
    <property type="term" value="C:cytosol"/>
    <property type="evidence" value="ECO:0007669"/>
    <property type="project" value="TreeGrafter"/>
</dbReference>
<evidence type="ECO:0000313" key="4">
    <source>
        <dbReference type="EMBL" id="BCK53562.1"/>
    </source>
</evidence>
<keyword evidence="2" id="KW-0560">Oxidoreductase</keyword>
<dbReference type="AlphaFoldDB" id="A0A7G1KEA2"/>
<dbReference type="EMBL" id="AP023396">
    <property type="protein sequence ID" value="BCK53562.1"/>
    <property type="molecule type" value="Genomic_DNA"/>
</dbReference>
<comment type="function">
    <text evidence="2">Catalyzes the reduction of dTDP-6-deoxy-L-lyxo-4-hexulose to yield dTDP-L-rhamnose.</text>
</comment>
<dbReference type="NCBIfam" id="TIGR01214">
    <property type="entry name" value="rmlD"/>
    <property type="match status" value="1"/>
</dbReference>
<evidence type="ECO:0000256" key="1">
    <source>
        <dbReference type="ARBA" id="ARBA00010944"/>
    </source>
</evidence>
<dbReference type="CDD" id="cd05254">
    <property type="entry name" value="dTDP_HR_like_SDR_e"/>
    <property type="match status" value="1"/>
</dbReference>
<dbReference type="Gene3D" id="3.40.50.720">
    <property type="entry name" value="NAD(P)-binding Rossmann-like Domain"/>
    <property type="match status" value="1"/>
</dbReference>
<evidence type="ECO:0000259" key="3">
    <source>
        <dbReference type="Pfam" id="PF04321"/>
    </source>
</evidence>